<accession>A0A0H4PCT3</accession>
<name>A0A0H4PCT3_9BACT</name>
<organism evidence="2 3">
    <name type="scientific">Cyclobacterium amurskyense</name>
    <dbReference type="NCBI Taxonomy" id="320787"/>
    <lineage>
        <taxon>Bacteria</taxon>
        <taxon>Pseudomonadati</taxon>
        <taxon>Bacteroidota</taxon>
        <taxon>Cytophagia</taxon>
        <taxon>Cytophagales</taxon>
        <taxon>Cyclobacteriaceae</taxon>
        <taxon>Cyclobacterium</taxon>
    </lineage>
</organism>
<dbReference type="KEGG" id="camu:CA2015_1508"/>
<evidence type="ECO:0000256" key="1">
    <source>
        <dbReference type="SAM" id="Phobius"/>
    </source>
</evidence>
<dbReference type="EMBL" id="CP012040">
    <property type="protein sequence ID" value="AKP50945.1"/>
    <property type="molecule type" value="Genomic_DNA"/>
</dbReference>
<feature type="transmembrane region" description="Helical" evidence="1">
    <location>
        <begin position="135"/>
        <end position="155"/>
    </location>
</feature>
<dbReference type="Proteomes" id="UP000036520">
    <property type="component" value="Chromosome"/>
</dbReference>
<keyword evidence="1" id="KW-1133">Transmembrane helix</keyword>
<sequence length="442" mass="48372">MSWAAGFTLALEINQPVINLVLDKFLQTLQTQLLYQANLGSIGSFEAKVKDLEILDLEDPAPLGGVVTDLQALADFKLKLFGIQLVNTTMKFTINNVELQLSKTSAGQPKGIVIKITPTLSIKITFTGGHFLAKWILNGIIAPLVSFGIWIAFRLIRSVEILVWDLIDIFGVLGLRYTPNSPLLTAQKSVTPSSLLLASDFNLTAPAMGIGQQLKHFNPPNTSIGAVVNEKVISAAVQIAFAKGWVPSQFRVSRWKIYLNSIHVAFEQDKIVATGSLKAKRGKCWCRVKAKISFRAAVTPKITGTPNQPALDFTYDADINTQISTSGMLVVLGVILFAPVLMSLTISMSFLINIVLNQFLPFTTSWQQSGLQLSIAANSVNYAGFTPLSMQFPLQLSGSGSYDLTKFRQFTLPGNGPSFQVEYTQESLSIQPKEMRLAIDLK</sequence>
<keyword evidence="1" id="KW-0812">Transmembrane</keyword>
<keyword evidence="1" id="KW-0472">Membrane</keyword>
<keyword evidence="3" id="KW-1185">Reference proteome</keyword>
<dbReference type="RefSeq" id="WP_048641341.1">
    <property type="nucleotide sequence ID" value="NZ_CP012040.1"/>
</dbReference>
<evidence type="ECO:0000313" key="3">
    <source>
        <dbReference type="Proteomes" id="UP000036520"/>
    </source>
</evidence>
<gene>
    <name evidence="2" type="ORF">CA2015_1508</name>
</gene>
<dbReference type="AlphaFoldDB" id="A0A0H4PCT3"/>
<dbReference type="OrthoDB" id="1489835at2"/>
<proteinExistence type="predicted"/>
<evidence type="ECO:0000313" key="2">
    <source>
        <dbReference type="EMBL" id="AKP50945.1"/>
    </source>
</evidence>
<feature type="transmembrane region" description="Helical" evidence="1">
    <location>
        <begin position="329"/>
        <end position="356"/>
    </location>
</feature>
<protein>
    <submittedName>
        <fullName evidence="2">Uncharacterized protein</fullName>
    </submittedName>
</protein>
<reference evidence="2 3" key="1">
    <citation type="submission" date="2015-07" db="EMBL/GenBank/DDBJ databases">
        <authorList>
            <person name="Kim K.M."/>
        </authorList>
    </citation>
    <scope>NUCLEOTIDE SEQUENCE [LARGE SCALE GENOMIC DNA]</scope>
    <source>
        <strain evidence="2 3">KCTC 12363</strain>
    </source>
</reference>